<evidence type="ECO:0000256" key="1">
    <source>
        <dbReference type="SAM" id="MobiDB-lite"/>
    </source>
</evidence>
<accession>A0A8H3IBN5</accession>
<organism evidence="2 3">
    <name type="scientific">Gomphillus americanus</name>
    <dbReference type="NCBI Taxonomy" id="1940652"/>
    <lineage>
        <taxon>Eukaryota</taxon>
        <taxon>Fungi</taxon>
        <taxon>Dikarya</taxon>
        <taxon>Ascomycota</taxon>
        <taxon>Pezizomycotina</taxon>
        <taxon>Lecanoromycetes</taxon>
        <taxon>OSLEUM clade</taxon>
        <taxon>Ostropomycetidae</taxon>
        <taxon>Ostropales</taxon>
        <taxon>Graphidaceae</taxon>
        <taxon>Gomphilloideae</taxon>
        <taxon>Gomphillus</taxon>
    </lineage>
</organism>
<dbReference type="Proteomes" id="UP000664169">
    <property type="component" value="Unassembled WGS sequence"/>
</dbReference>
<sequence length="128" mass="14264">MSEEKKFKTDYSKLLPTEKRAAGLEPGNFREIHAHDAQYMAGIMGGSGEGGSSMAAGLSEVRHDPGYYEQWRKDQQAAVDRGEDPMADFAKRAREHSDNQPLPRLINKVGRLFGKGKKEENKDQANAK</sequence>
<keyword evidence="3" id="KW-1185">Reference proteome</keyword>
<protein>
    <submittedName>
        <fullName evidence="2">Uncharacterized protein</fullName>
    </submittedName>
</protein>
<evidence type="ECO:0000313" key="2">
    <source>
        <dbReference type="EMBL" id="CAF9914815.1"/>
    </source>
</evidence>
<gene>
    <name evidence="2" type="ORF">GOMPHAMPRED_008289</name>
</gene>
<dbReference type="EMBL" id="CAJPDQ010000009">
    <property type="protein sequence ID" value="CAF9914815.1"/>
    <property type="molecule type" value="Genomic_DNA"/>
</dbReference>
<proteinExistence type="predicted"/>
<comment type="caution">
    <text evidence="2">The sequence shown here is derived from an EMBL/GenBank/DDBJ whole genome shotgun (WGS) entry which is preliminary data.</text>
</comment>
<reference evidence="2" key="1">
    <citation type="submission" date="2021-03" db="EMBL/GenBank/DDBJ databases">
        <authorList>
            <person name="Tagirdzhanova G."/>
        </authorList>
    </citation>
    <scope>NUCLEOTIDE SEQUENCE</scope>
</reference>
<name>A0A8H3IBN5_9LECA</name>
<feature type="compositionally biased region" description="Basic and acidic residues" evidence="1">
    <location>
        <begin position="116"/>
        <end position="128"/>
    </location>
</feature>
<evidence type="ECO:0000313" key="3">
    <source>
        <dbReference type="Proteomes" id="UP000664169"/>
    </source>
</evidence>
<dbReference type="OrthoDB" id="5418378at2759"/>
<dbReference type="AlphaFoldDB" id="A0A8H3IBN5"/>
<feature type="region of interest" description="Disordered" evidence="1">
    <location>
        <begin position="93"/>
        <end position="128"/>
    </location>
</feature>